<protein>
    <recommendedName>
        <fullName evidence="12">Probable peptidoglycan glycosyltransferase FtsW</fullName>
        <ecNumber evidence="14">2.4.99.28</ecNumber>
    </recommendedName>
    <alternativeName>
        <fullName evidence="13">Cell division protein FtsW</fullName>
    </alternativeName>
    <alternativeName>
        <fullName evidence="10">Cell wall polymerase</fullName>
    </alternativeName>
    <alternativeName>
        <fullName evidence="9">Peptidoglycan polymerase</fullName>
    </alternativeName>
</protein>
<dbReference type="GO" id="GO:0009252">
    <property type="term" value="P:peptidoglycan biosynthetic process"/>
    <property type="evidence" value="ECO:0007669"/>
    <property type="project" value="UniProtKB-KW"/>
</dbReference>
<evidence type="ECO:0000256" key="13">
    <source>
        <dbReference type="ARBA" id="ARBA00041418"/>
    </source>
</evidence>
<feature type="transmembrane region" description="Helical" evidence="16">
    <location>
        <begin position="232"/>
        <end position="250"/>
    </location>
</feature>
<evidence type="ECO:0000256" key="7">
    <source>
        <dbReference type="ARBA" id="ARBA00022989"/>
    </source>
</evidence>
<evidence type="ECO:0000256" key="10">
    <source>
        <dbReference type="ARBA" id="ARBA00033270"/>
    </source>
</evidence>
<dbReference type="KEGG" id="tai:Taci_0871"/>
<sequence length="378" mass="41896">MSSEDLRIKEHDRDKKRPDVLLWLIPFLLNGLGILIITSTTTPKIFGESGSPFWVGVKQFRWMGLGLMAFLVGWRVRPQTWLRSSGPLWVLSLMGVLATKLPGVGVTVGGARRWIRLGGLSFQPGEVLYLFLTIHMVKMLFKNDRDVVKSFLVTMALVVVSAVPLLAQPDLGTTILIYVTAMGLFVERHGWRLPLISGLFGGVLLVILILVEPYRMRRIFAFVDPFRDPLDTGFQAIQGLIAFHNGGLWGTGLGHGFQKLQYLPAAYTDFVFAALGEEMGLVGTLGVLGAFWLWSTRIKRNYFMLEDDLLASLLWGIGLTIVLPLLVNVAGVTKLMPLTGMPLPFMSYGGTSLVMMWFRLGVILGTVTWGSQAKRGLT</sequence>
<evidence type="ECO:0000256" key="8">
    <source>
        <dbReference type="ARBA" id="ARBA00023136"/>
    </source>
</evidence>
<dbReference type="GO" id="GO:0008955">
    <property type="term" value="F:peptidoglycan glycosyltransferase activity"/>
    <property type="evidence" value="ECO:0007669"/>
    <property type="project" value="UniProtKB-EC"/>
</dbReference>
<dbReference type="HOGENOM" id="CLU_029243_0_1_0"/>
<evidence type="ECO:0000256" key="6">
    <source>
        <dbReference type="ARBA" id="ARBA00022984"/>
    </source>
</evidence>
<dbReference type="GO" id="GO:0051301">
    <property type="term" value="P:cell division"/>
    <property type="evidence" value="ECO:0007669"/>
    <property type="project" value="InterPro"/>
</dbReference>
<dbReference type="RefSeq" id="WP_012869619.1">
    <property type="nucleotide sequence ID" value="NC_013522.1"/>
</dbReference>
<keyword evidence="18" id="KW-1185">Reference proteome</keyword>
<evidence type="ECO:0000313" key="17">
    <source>
        <dbReference type="EMBL" id="ACZ19104.1"/>
    </source>
</evidence>
<feature type="transmembrane region" description="Helical" evidence="16">
    <location>
        <begin position="191"/>
        <end position="211"/>
    </location>
</feature>
<dbReference type="AlphaFoldDB" id="D1BA01"/>
<dbReference type="eggNOG" id="COG0772">
    <property type="taxonomic scope" value="Bacteria"/>
</dbReference>
<dbReference type="PANTHER" id="PTHR30474:SF2">
    <property type="entry name" value="PEPTIDOGLYCAN GLYCOSYLTRANSFERASE FTSW-RELATED"/>
    <property type="match status" value="1"/>
</dbReference>
<evidence type="ECO:0000256" key="15">
    <source>
        <dbReference type="ARBA" id="ARBA00049902"/>
    </source>
</evidence>
<reference evidence="17 18" key="1">
    <citation type="journal article" date="2009" name="Stand. Genomic Sci.">
        <title>Complete genome sequence of Thermanaerovibrio acidaminovorans type strain (Su883).</title>
        <authorList>
            <person name="Chovatia M."/>
            <person name="Sikorski J."/>
            <person name="Schroder M."/>
            <person name="Lapidus A."/>
            <person name="Nolan M."/>
            <person name="Tice H."/>
            <person name="Glavina Del Rio T."/>
            <person name="Copeland A."/>
            <person name="Cheng J.F."/>
            <person name="Lucas S."/>
            <person name="Chen F."/>
            <person name="Bruce D."/>
            <person name="Goodwin L."/>
            <person name="Pitluck S."/>
            <person name="Ivanova N."/>
            <person name="Mavromatis K."/>
            <person name="Ovchinnikova G."/>
            <person name="Pati A."/>
            <person name="Chen A."/>
            <person name="Palaniappan K."/>
            <person name="Land M."/>
            <person name="Hauser L."/>
            <person name="Chang Y.J."/>
            <person name="Jeffries C.D."/>
            <person name="Chain P."/>
            <person name="Saunders E."/>
            <person name="Detter J.C."/>
            <person name="Brettin T."/>
            <person name="Rohde M."/>
            <person name="Goker M."/>
            <person name="Spring S."/>
            <person name="Bristow J."/>
            <person name="Markowitz V."/>
            <person name="Hugenholtz P."/>
            <person name="Kyrpides N.C."/>
            <person name="Klenk H.P."/>
            <person name="Eisen J.A."/>
        </authorList>
    </citation>
    <scope>NUCLEOTIDE SEQUENCE [LARGE SCALE GENOMIC DNA]</scope>
    <source>
        <strain evidence="18">ATCC 49978 / DSM 6589 / Su883</strain>
    </source>
</reference>
<accession>D1BA01</accession>
<keyword evidence="2" id="KW-0328">Glycosyltransferase</keyword>
<feature type="transmembrane region" description="Helical" evidence="16">
    <location>
        <begin position="270"/>
        <end position="293"/>
    </location>
</feature>
<dbReference type="EC" id="2.4.99.28" evidence="14"/>
<keyword evidence="5" id="KW-0133">Cell shape</keyword>
<feature type="transmembrane region" description="Helical" evidence="16">
    <location>
        <begin position="147"/>
        <end position="167"/>
    </location>
</feature>
<evidence type="ECO:0000256" key="5">
    <source>
        <dbReference type="ARBA" id="ARBA00022960"/>
    </source>
</evidence>
<keyword evidence="8 16" id="KW-0472">Membrane</keyword>
<evidence type="ECO:0000256" key="1">
    <source>
        <dbReference type="ARBA" id="ARBA00004141"/>
    </source>
</evidence>
<evidence type="ECO:0000256" key="4">
    <source>
        <dbReference type="ARBA" id="ARBA00022692"/>
    </source>
</evidence>
<evidence type="ECO:0000313" key="18">
    <source>
        <dbReference type="Proteomes" id="UP000002030"/>
    </source>
</evidence>
<dbReference type="Proteomes" id="UP000002030">
    <property type="component" value="Chromosome"/>
</dbReference>
<comment type="catalytic activity">
    <reaction evidence="15">
        <text>[GlcNAc-(1-&gt;4)-Mur2Ac(oyl-L-Ala-gamma-D-Glu-L-Lys-D-Ala-D-Ala)](n)-di-trans,octa-cis-undecaprenyl diphosphate + beta-D-GlcNAc-(1-&gt;4)-Mur2Ac(oyl-L-Ala-gamma-D-Glu-L-Lys-D-Ala-D-Ala)-di-trans,octa-cis-undecaprenyl diphosphate = [GlcNAc-(1-&gt;4)-Mur2Ac(oyl-L-Ala-gamma-D-Glu-L-Lys-D-Ala-D-Ala)](n+1)-di-trans,octa-cis-undecaprenyl diphosphate + di-trans,octa-cis-undecaprenyl diphosphate + H(+)</text>
        <dbReference type="Rhea" id="RHEA:23708"/>
        <dbReference type="Rhea" id="RHEA-COMP:9602"/>
        <dbReference type="Rhea" id="RHEA-COMP:9603"/>
        <dbReference type="ChEBI" id="CHEBI:15378"/>
        <dbReference type="ChEBI" id="CHEBI:58405"/>
        <dbReference type="ChEBI" id="CHEBI:60033"/>
        <dbReference type="ChEBI" id="CHEBI:78435"/>
        <dbReference type="EC" id="2.4.99.28"/>
    </reaction>
</comment>
<keyword evidence="3" id="KW-0808">Transferase</keyword>
<organism evidence="17 18">
    <name type="scientific">Thermanaerovibrio acidaminovorans (strain ATCC 49978 / DSM 6589 / Su883)</name>
    <name type="common">Selenomonas acidaminovorans</name>
    <dbReference type="NCBI Taxonomy" id="525903"/>
    <lineage>
        <taxon>Bacteria</taxon>
        <taxon>Thermotogati</taxon>
        <taxon>Synergistota</taxon>
        <taxon>Synergistia</taxon>
        <taxon>Synergistales</taxon>
        <taxon>Synergistaceae</taxon>
        <taxon>Thermanaerovibrio</taxon>
    </lineage>
</organism>
<dbReference type="GO" id="GO:0032153">
    <property type="term" value="C:cell division site"/>
    <property type="evidence" value="ECO:0007669"/>
    <property type="project" value="TreeGrafter"/>
</dbReference>
<dbReference type="InterPro" id="IPR001182">
    <property type="entry name" value="FtsW/RodA"/>
</dbReference>
<dbReference type="EMBL" id="CP001818">
    <property type="protein sequence ID" value="ACZ19104.1"/>
    <property type="molecule type" value="Genomic_DNA"/>
</dbReference>
<dbReference type="GO" id="GO:0005886">
    <property type="term" value="C:plasma membrane"/>
    <property type="evidence" value="ECO:0007669"/>
    <property type="project" value="TreeGrafter"/>
</dbReference>
<evidence type="ECO:0000256" key="11">
    <source>
        <dbReference type="ARBA" id="ARBA00038053"/>
    </source>
</evidence>
<proteinExistence type="inferred from homology"/>
<keyword evidence="7 16" id="KW-1133">Transmembrane helix</keyword>
<dbReference type="GO" id="GO:0015648">
    <property type="term" value="F:lipid-linked peptidoglycan transporter activity"/>
    <property type="evidence" value="ECO:0007669"/>
    <property type="project" value="TreeGrafter"/>
</dbReference>
<dbReference type="GO" id="GO:0008360">
    <property type="term" value="P:regulation of cell shape"/>
    <property type="evidence" value="ECO:0007669"/>
    <property type="project" value="UniProtKB-KW"/>
</dbReference>
<feature type="transmembrane region" description="Helical" evidence="16">
    <location>
        <begin position="345"/>
        <end position="369"/>
    </location>
</feature>
<dbReference type="OrthoDB" id="9768187at2"/>
<dbReference type="PATRIC" id="fig|525903.6.peg.872"/>
<evidence type="ECO:0000256" key="12">
    <source>
        <dbReference type="ARBA" id="ARBA00041185"/>
    </source>
</evidence>
<comment type="subcellular location">
    <subcellularLocation>
        <location evidence="1">Membrane</location>
        <topology evidence="1">Multi-pass membrane protein</topology>
    </subcellularLocation>
</comment>
<feature type="transmembrane region" description="Helical" evidence="16">
    <location>
        <begin position="313"/>
        <end position="333"/>
    </location>
</feature>
<feature type="transmembrane region" description="Helical" evidence="16">
    <location>
        <begin position="59"/>
        <end position="76"/>
    </location>
</feature>
<comment type="similarity">
    <text evidence="11">Belongs to the SEDS family. FtsW subfamily.</text>
</comment>
<gene>
    <name evidence="17" type="ordered locus">Taci_0871</name>
</gene>
<dbReference type="Pfam" id="PF01098">
    <property type="entry name" value="FTSW_RODA_SPOVE"/>
    <property type="match status" value="1"/>
</dbReference>
<evidence type="ECO:0000256" key="14">
    <source>
        <dbReference type="ARBA" id="ARBA00044770"/>
    </source>
</evidence>
<feature type="transmembrane region" description="Helical" evidence="16">
    <location>
        <begin position="114"/>
        <end position="135"/>
    </location>
</feature>
<dbReference type="STRING" id="525903.Taci_0871"/>
<dbReference type="PANTHER" id="PTHR30474">
    <property type="entry name" value="CELL CYCLE PROTEIN"/>
    <property type="match status" value="1"/>
</dbReference>
<evidence type="ECO:0000256" key="2">
    <source>
        <dbReference type="ARBA" id="ARBA00022676"/>
    </source>
</evidence>
<feature type="transmembrane region" description="Helical" evidence="16">
    <location>
        <begin position="88"/>
        <end position="108"/>
    </location>
</feature>
<name>D1BA01_THEAS</name>
<evidence type="ECO:0000256" key="3">
    <source>
        <dbReference type="ARBA" id="ARBA00022679"/>
    </source>
</evidence>
<dbReference type="EnsemblBacteria" id="ACZ19104">
    <property type="protein sequence ID" value="ACZ19104"/>
    <property type="gene ID" value="Taci_0871"/>
</dbReference>
<keyword evidence="4 16" id="KW-0812">Transmembrane</keyword>
<evidence type="ECO:0000256" key="9">
    <source>
        <dbReference type="ARBA" id="ARBA00032370"/>
    </source>
</evidence>
<evidence type="ECO:0000256" key="16">
    <source>
        <dbReference type="SAM" id="Phobius"/>
    </source>
</evidence>
<keyword evidence="6" id="KW-0573">Peptidoglycan synthesis</keyword>
<feature type="transmembrane region" description="Helical" evidence="16">
    <location>
        <begin position="20"/>
        <end position="39"/>
    </location>
</feature>